<reference evidence="1 3" key="1">
    <citation type="journal article" date="2011" name="Nature">
        <title>The Medicago genome provides insight into the evolution of rhizobial symbioses.</title>
        <authorList>
            <person name="Young N.D."/>
            <person name="Debelle F."/>
            <person name="Oldroyd G.E."/>
            <person name="Geurts R."/>
            <person name="Cannon S.B."/>
            <person name="Udvardi M.K."/>
            <person name="Benedito V.A."/>
            <person name="Mayer K.F."/>
            <person name="Gouzy J."/>
            <person name="Schoof H."/>
            <person name="Van de Peer Y."/>
            <person name="Proost S."/>
            <person name="Cook D.R."/>
            <person name="Meyers B.C."/>
            <person name="Spannagl M."/>
            <person name="Cheung F."/>
            <person name="De Mita S."/>
            <person name="Krishnakumar V."/>
            <person name="Gundlach H."/>
            <person name="Zhou S."/>
            <person name="Mudge J."/>
            <person name="Bharti A.K."/>
            <person name="Murray J.D."/>
            <person name="Naoumkina M.A."/>
            <person name="Rosen B."/>
            <person name="Silverstein K.A."/>
            <person name="Tang H."/>
            <person name="Rombauts S."/>
            <person name="Zhao P.X."/>
            <person name="Zhou P."/>
            <person name="Barbe V."/>
            <person name="Bardou P."/>
            <person name="Bechner M."/>
            <person name="Bellec A."/>
            <person name="Berger A."/>
            <person name="Berges H."/>
            <person name="Bidwell S."/>
            <person name="Bisseling T."/>
            <person name="Choisne N."/>
            <person name="Couloux A."/>
            <person name="Denny R."/>
            <person name="Deshpande S."/>
            <person name="Dai X."/>
            <person name="Doyle J.J."/>
            <person name="Dudez A.M."/>
            <person name="Farmer A.D."/>
            <person name="Fouteau S."/>
            <person name="Franken C."/>
            <person name="Gibelin C."/>
            <person name="Gish J."/>
            <person name="Goldstein S."/>
            <person name="Gonzalez A.J."/>
            <person name="Green P.J."/>
            <person name="Hallab A."/>
            <person name="Hartog M."/>
            <person name="Hua A."/>
            <person name="Humphray S.J."/>
            <person name="Jeong D.H."/>
            <person name="Jing Y."/>
            <person name="Jocker A."/>
            <person name="Kenton S.M."/>
            <person name="Kim D.J."/>
            <person name="Klee K."/>
            <person name="Lai H."/>
            <person name="Lang C."/>
            <person name="Lin S."/>
            <person name="Macmil S.L."/>
            <person name="Magdelenat G."/>
            <person name="Matthews L."/>
            <person name="McCorrison J."/>
            <person name="Monaghan E.L."/>
            <person name="Mun J.H."/>
            <person name="Najar F.Z."/>
            <person name="Nicholson C."/>
            <person name="Noirot C."/>
            <person name="O'Bleness M."/>
            <person name="Paule C.R."/>
            <person name="Poulain J."/>
            <person name="Prion F."/>
            <person name="Qin B."/>
            <person name="Qu C."/>
            <person name="Retzel E.F."/>
            <person name="Riddle C."/>
            <person name="Sallet E."/>
            <person name="Samain S."/>
            <person name="Samson N."/>
            <person name="Sanders I."/>
            <person name="Saurat O."/>
            <person name="Scarpelli C."/>
            <person name="Schiex T."/>
            <person name="Segurens B."/>
            <person name="Severin A.J."/>
            <person name="Sherrier D.J."/>
            <person name="Shi R."/>
            <person name="Sims S."/>
            <person name="Singer S.R."/>
            <person name="Sinharoy S."/>
            <person name="Sterck L."/>
            <person name="Viollet A."/>
            <person name="Wang B.B."/>
            <person name="Wang K."/>
            <person name="Wang M."/>
            <person name="Wang X."/>
            <person name="Warfsmann J."/>
            <person name="Weissenbach J."/>
            <person name="White D.D."/>
            <person name="White J.D."/>
            <person name="Wiley G.B."/>
            <person name="Wincker P."/>
            <person name="Xing Y."/>
            <person name="Yang L."/>
            <person name="Yao Z."/>
            <person name="Ying F."/>
            <person name="Zhai J."/>
            <person name="Zhou L."/>
            <person name="Zuber A."/>
            <person name="Denarie J."/>
            <person name="Dixon R.A."/>
            <person name="May G.D."/>
            <person name="Schwartz D.C."/>
            <person name="Rogers J."/>
            <person name="Quetier F."/>
            <person name="Town C.D."/>
            <person name="Roe B.A."/>
        </authorList>
    </citation>
    <scope>NUCLEOTIDE SEQUENCE [LARGE SCALE GENOMIC DNA]</scope>
    <source>
        <strain evidence="1">A17</strain>
        <strain evidence="2 3">cv. Jemalong A17</strain>
    </source>
</reference>
<reference evidence="1 3" key="2">
    <citation type="journal article" date="2014" name="BMC Genomics">
        <title>An improved genome release (version Mt4.0) for the model legume Medicago truncatula.</title>
        <authorList>
            <person name="Tang H."/>
            <person name="Krishnakumar V."/>
            <person name="Bidwell S."/>
            <person name="Rosen B."/>
            <person name="Chan A."/>
            <person name="Zhou S."/>
            <person name="Gentzbittel L."/>
            <person name="Childs K.L."/>
            <person name="Yandell M."/>
            <person name="Gundlach H."/>
            <person name="Mayer K.F."/>
            <person name="Schwartz D.C."/>
            <person name="Town C.D."/>
        </authorList>
    </citation>
    <scope>GENOME REANNOTATION</scope>
    <source>
        <strain evidence="1">A17</strain>
        <strain evidence="2 3">cv. Jemalong A17</strain>
    </source>
</reference>
<organism evidence="1 3">
    <name type="scientific">Medicago truncatula</name>
    <name type="common">Barrel medic</name>
    <name type="synonym">Medicago tribuloides</name>
    <dbReference type="NCBI Taxonomy" id="3880"/>
    <lineage>
        <taxon>Eukaryota</taxon>
        <taxon>Viridiplantae</taxon>
        <taxon>Streptophyta</taxon>
        <taxon>Embryophyta</taxon>
        <taxon>Tracheophyta</taxon>
        <taxon>Spermatophyta</taxon>
        <taxon>Magnoliopsida</taxon>
        <taxon>eudicotyledons</taxon>
        <taxon>Gunneridae</taxon>
        <taxon>Pentapetalae</taxon>
        <taxon>rosids</taxon>
        <taxon>fabids</taxon>
        <taxon>Fabales</taxon>
        <taxon>Fabaceae</taxon>
        <taxon>Papilionoideae</taxon>
        <taxon>50 kb inversion clade</taxon>
        <taxon>NPAAA clade</taxon>
        <taxon>Hologalegina</taxon>
        <taxon>IRL clade</taxon>
        <taxon>Trifolieae</taxon>
        <taxon>Medicago</taxon>
    </lineage>
</organism>
<dbReference type="Proteomes" id="UP000002051">
    <property type="component" value="Unassembled WGS sequence"/>
</dbReference>
<gene>
    <name evidence="1" type="ORF">MTR_0008s0310</name>
</gene>
<dbReference type="EnsemblPlants" id="KEH17559">
    <property type="protein sequence ID" value="KEH17559"/>
    <property type="gene ID" value="MTR_0008s0310"/>
</dbReference>
<dbReference type="HOGENOM" id="CLU_768083_0_0_1"/>
<protein>
    <submittedName>
        <fullName evidence="1 2">Uncharacterized protein</fullName>
    </submittedName>
</protein>
<proteinExistence type="predicted"/>
<dbReference type="PANTHER" id="PTHR33240:SF15">
    <property type="entry name" value="GAG-PRO-LIKE PROTEIN"/>
    <property type="match status" value="1"/>
</dbReference>
<dbReference type="PANTHER" id="PTHR33240">
    <property type="entry name" value="OS08G0508500 PROTEIN"/>
    <property type="match status" value="1"/>
</dbReference>
<keyword evidence="3" id="KW-1185">Reference proteome</keyword>
<sequence length="387" mass="44335">MAIHKPLCYYVMNNGGVEDQHAVFERPDVSMRLHLKPLFIQAKINGIGVNKVLSFLKKIRLFDSDLKPHNVILTNYEGTMGNSLGAVELDLVVGSVSRTTMFMVVPSKENFNVLLVREWIHGVGAVPCTVHQRIAIWKDDGLVENIEADQSYFLVEVNNITKKNFDKQLAHIPPVMSLGPKYTISEDEMYSMKLQPGSGFVWERELVEHNYVVVNHEHTPLEEENVLRTRVYAYKKPIIWDKITAYVAENQLNSAKEAKNMKNEVIETTINDPIDDLTDDQKLDCIYDNEPLGFEEDPMGSTNKTRAQDPLEEVDLGDGTAKRPTYVSAKIPKEFKDRIVELLKEYKDCFAWDYDEMPGLSRKMVELKLPIRPDKKPVKQIPRRFAP</sequence>
<name>A0A072TJ02_MEDTR</name>
<reference evidence="2" key="3">
    <citation type="submission" date="2015-06" db="UniProtKB">
        <authorList>
            <consortium name="EnsemblPlants"/>
        </authorList>
    </citation>
    <scope>IDENTIFICATION</scope>
    <source>
        <strain evidence="2">cv. Jemalong A17</strain>
    </source>
</reference>
<evidence type="ECO:0000313" key="3">
    <source>
        <dbReference type="Proteomes" id="UP000002051"/>
    </source>
</evidence>
<evidence type="ECO:0000313" key="2">
    <source>
        <dbReference type="EnsemblPlants" id="KEH17559"/>
    </source>
</evidence>
<dbReference type="EMBL" id="KL402733">
    <property type="protein sequence ID" value="KEH17559.1"/>
    <property type="molecule type" value="Genomic_DNA"/>
</dbReference>
<dbReference type="AlphaFoldDB" id="A0A072TJ02"/>
<accession>A0A072TJ02</accession>
<evidence type="ECO:0000313" key="1">
    <source>
        <dbReference type="EMBL" id="KEH17559.1"/>
    </source>
</evidence>